<evidence type="ECO:0000313" key="2">
    <source>
        <dbReference type="EMBL" id="SES18880.1"/>
    </source>
</evidence>
<keyword evidence="3" id="KW-1185">Reference proteome</keyword>
<protein>
    <submittedName>
        <fullName evidence="2">DinB superfamily protein</fullName>
    </submittedName>
</protein>
<dbReference type="AlphaFoldDB" id="A0A1H9VAN7"/>
<dbReference type="InterPro" id="IPR024775">
    <property type="entry name" value="DinB-like"/>
</dbReference>
<name>A0A1H9VAN7_9BACI</name>
<accession>A0A1H9VAN7</accession>
<dbReference type="OrthoDB" id="9793216at2"/>
<evidence type="ECO:0000313" key="3">
    <source>
        <dbReference type="Proteomes" id="UP000199687"/>
    </source>
</evidence>
<proteinExistence type="predicted"/>
<dbReference type="SUPFAM" id="SSF109854">
    <property type="entry name" value="DinB/YfiT-like putative metalloenzymes"/>
    <property type="match status" value="1"/>
</dbReference>
<sequence length="176" mass="20233">MNTKPYTNEYHPALDKYIHLVPDGNLVDILEEQQKNSILMLQDLSEQQAEFKYAEGKWSIKTVAGHIADVERLWNYRILRIARGDARELPGYDRDIFAVSASFDKLPLVNILEDFTAVRQSTITLIKNLEEEAFLRLGLFNDHPLSARAAAFVIAGHEAHHRKIIQMKYLSQLTIE</sequence>
<reference evidence="2 3" key="1">
    <citation type="submission" date="2016-10" db="EMBL/GenBank/DDBJ databases">
        <authorList>
            <person name="de Groot N.N."/>
        </authorList>
    </citation>
    <scope>NUCLEOTIDE SEQUENCE [LARGE SCALE GENOMIC DNA]</scope>
    <source>
        <strain evidence="2 3">CGMCC 1.7727</strain>
    </source>
</reference>
<dbReference type="EMBL" id="FOGL01000022">
    <property type="protein sequence ID" value="SES18880.1"/>
    <property type="molecule type" value="Genomic_DNA"/>
</dbReference>
<dbReference type="STRING" id="531814.SAMN04487944_12286"/>
<evidence type="ECO:0000259" key="1">
    <source>
        <dbReference type="Pfam" id="PF12867"/>
    </source>
</evidence>
<dbReference type="Pfam" id="PF12867">
    <property type="entry name" value="DinB_2"/>
    <property type="match status" value="1"/>
</dbReference>
<dbReference type="RefSeq" id="WP_089743602.1">
    <property type="nucleotide sequence ID" value="NZ_FOGL01000022.1"/>
</dbReference>
<dbReference type="Gene3D" id="1.20.120.450">
    <property type="entry name" value="dinb family like domain"/>
    <property type="match status" value="1"/>
</dbReference>
<organism evidence="2 3">
    <name type="scientific">Gracilibacillus ureilyticus</name>
    <dbReference type="NCBI Taxonomy" id="531814"/>
    <lineage>
        <taxon>Bacteria</taxon>
        <taxon>Bacillati</taxon>
        <taxon>Bacillota</taxon>
        <taxon>Bacilli</taxon>
        <taxon>Bacillales</taxon>
        <taxon>Bacillaceae</taxon>
        <taxon>Gracilibacillus</taxon>
    </lineage>
</organism>
<gene>
    <name evidence="2" type="ORF">SAMN04487944_12286</name>
</gene>
<feature type="domain" description="DinB-like" evidence="1">
    <location>
        <begin position="30"/>
        <end position="165"/>
    </location>
</feature>
<dbReference type="InterPro" id="IPR034660">
    <property type="entry name" value="DinB/YfiT-like"/>
</dbReference>
<dbReference type="Proteomes" id="UP000199687">
    <property type="component" value="Unassembled WGS sequence"/>
</dbReference>